<keyword evidence="3" id="KW-0145">Chemotaxis</keyword>
<dbReference type="GO" id="GO:0007165">
    <property type="term" value="P:signal transduction"/>
    <property type="evidence" value="ECO:0007669"/>
    <property type="project" value="UniProtKB-KW"/>
</dbReference>
<keyword evidence="10" id="KW-0175">Coiled coil</keyword>
<dbReference type="RefSeq" id="WP_171302992.1">
    <property type="nucleotide sequence ID" value="NZ_JABFIF010000004.1"/>
</dbReference>
<dbReference type="PROSITE" id="PS50885">
    <property type="entry name" value="HAMP"/>
    <property type="match status" value="1"/>
</dbReference>
<dbReference type="Gene3D" id="3.30.450.20">
    <property type="entry name" value="PAS domain"/>
    <property type="match status" value="2"/>
</dbReference>
<evidence type="ECO:0000259" key="13">
    <source>
        <dbReference type="PROSITE" id="PS50885"/>
    </source>
</evidence>
<dbReference type="GO" id="GO:0005886">
    <property type="term" value="C:plasma membrane"/>
    <property type="evidence" value="ECO:0007669"/>
    <property type="project" value="UniProtKB-SubCell"/>
</dbReference>
<keyword evidence="4 11" id="KW-0812">Transmembrane</keyword>
<dbReference type="InterPro" id="IPR003660">
    <property type="entry name" value="HAMP_dom"/>
</dbReference>
<dbReference type="Pfam" id="PF02743">
    <property type="entry name" value="dCache_1"/>
    <property type="match status" value="1"/>
</dbReference>
<keyword evidence="7 9" id="KW-0807">Transducer</keyword>
<dbReference type="SUPFAM" id="SSF103190">
    <property type="entry name" value="Sensory domain-like"/>
    <property type="match status" value="1"/>
</dbReference>
<dbReference type="InterPro" id="IPR029151">
    <property type="entry name" value="Sensor-like_sf"/>
</dbReference>
<dbReference type="EMBL" id="JABFIF010000004">
    <property type="protein sequence ID" value="NOH15493.1"/>
    <property type="molecule type" value="Genomic_DNA"/>
</dbReference>
<proteinExistence type="inferred from homology"/>
<evidence type="ECO:0000256" key="4">
    <source>
        <dbReference type="ARBA" id="ARBA00022692"/>
    </source>
</evidence>
<feature type="transmembrane region" description="Helical" evidence="11">
    <location>
        <begin position="7"/>
        <end position="29"/>
    </location>
</feature>
<dbReference type="GO" id="GO:0006935">
    <property type="term" value="P:chemotaxis"/>
    <property type="evidence" value="ECO:0007669"/>
    <property type="project" value="UniProtKB-KW"/>
</dbReference>
<evidence type="ECO:0000256" key="6">
    <source>
        <dbReference type="ARBA" id="ARBA00023136"/>
    </source>
</evidence>
<dbReference type="SMART" id="SM00283">
    <property type="entry name" value="MA"/>
    <property type="match status" value="1"/>
</dbReference>
<dbReference type="InterPro" id="IPR033479">
    <property type="entry name" value="dCache_1"/>
</dbReference>
<evidence type="ECO:0000256" key="10">
    <source>
        <dbReference type="SAM" id="Coils"/>
    </source>
</evidence>
<evidence type="ECO:0000256" key="7">
    <source>
        <dbReference type="ARBA" id="ARBA00023224"/>
    </source>
</evidence>
<dbReference type="SUPFAM" id="SSF58104">
    <property type="entry name" value="Methyl-accepting chemotaxis protein (MCP) signaling domain"/>
    <property type="match status" value="1"/>
</dbReference>
<evidence type="ECO:0000313" key="15">
    <source>
        <dbReference type="Proteomes" id="UP000528432"/>
    </source>
</evidence>
<comment type="similarity">
    <text evidence="8">Belongs to the methyl-accepting chemotaxis (MCP) protein family.</text>
</comment>
<comment type="subcellular location">
    <subcellularLocation>
        <location evidence="1">Cell membrane</location>
        <topology evidence="1">Multi-pass membrane protein</topology>
    </subcellularLocation>
</comment>
<reference evidence="14 15" key="1">
    <citation type="submission" date="2020-05" db="EMBL/GenBank/DDBJ databases">
        <title>Draft genome sequence of Clostridium cochlearium strain AGROS13 isolated from a sheep dairy farm in New Zealand.</title>
        <authorList>
            <person name="Gupta T.B."/>
            <person name="Jauregui R."/>
            <person name="Risson A.N."/>
            <person name="Brightwell G."/>
            <person name="Maclean P."/>
        </authorList>
    </citation>
    <scope>NUCLEOTIDE SEQUENCE [LARGE SCALE GENOMIC DNA]</scope>
    <source>
        <strain evidence="14 15">AGROS13</strain>
    </source>
</reference>
<evidence type="ECO:0000256" key="2">
    <source>
        <dbReference type="ARBA" id="ARBA00022475"/>
    </source>
</evidence>
<evidence type="ECO:0000256" key="9">
    <source>
        <dbReference type="PROSITE-ProRule" id="PRU00284"/>
    </source>
</evidence>
<dbReference type="Proteomes" id="UP000528432">
    <property type="component" value="Unassembled WGS sequence"/>
</dbReference>
<feature type="transmembrane region" description="Helical" evidence="11">
    <location>
        <begin position="282"/>
        <end position="303"/>
    </location>
</feature>
<dbReference type="InterPro" id="IPR004089">
    <property type="entry name" value="MCPsignal_dom"/>
</dbReference>
<feature type="coiled-coil region" evidence="10">
    <location>
        <begin position="636"/>
        <end position="663"/>
    </location>
</feature>
<evidence type="ECO:0000256" key="3">
    <source>
        <dbReference type="ARBA" id="ARBA00022500"/>
    </source>
</evidence>
<dbReference type="Pfam" id="PF00015">
    <property type="entry name" value="MCPsignal"/>
    <property type="match status" value="1"/>
</dbReference>
<dbReference type="PANTHER" id="PTHR32089:SF112">
    <property type="entry name" value="LYSOZYME-LIKE PROTEIN-RELATED"/>
    <property type="match status" value="1"/>
</dbReference>
<dbReference type="AlphaFoldDB" id="A0A7Y3V699"/>
<dbReference type="CDD" id="cd18774">
    <property type="entry name" value="PDC2_HK_sensor"/>
    <property type="match status" value="1"/>
</dbReference>
<protein>
    <submittedName>
        <fullName evidence="14">Methyl-accepting chemotaxis protein</fullName>
    </submittedName>
</protein>
<dbReference type="Gene3D" id="1.10.287.950">
    <property type="entry name" value="Methyl-accepting chemotaxis protein"/>
    <property type="match status" value="1"/>
</dbReference>
<evidence type="ECO:0000256" key="1">
    <source>
        <dbReference type="ARBA" id="ARBA00004651"/>
    </source>
</evidence>
<feature type="domain" description="HAMP" evidence="13">
    <location>
        <begin position="305"/>
        <end position="360"/>
    </location>
</feature>
<name>A0A7Y3V699_CLOCO</name>
<dbReference type="PROSITE" id="PS50111">
    <property type="entry name" value="CHEMOTAXIS_TRANSDUC_2"/>
    <property type="match status" value="1"/>
</dbReference>
<sequence>MKLKNRVVMSTVLVCIVSVLSIFTINYMVSIKNLEKEVNEKVQLEATGIAKDINSWMSLQKDSLYEVEEGLKVVNNYKYDFAYNYLNKAIQRNPGNEYYIAFSDKSLISGSGWIPDSSYDPTSREWYAGAVGNDDFYISEPYVDAKTKSMVITISKAFKTIGGKQGVISSDINIDYLVKLISSVKVGEDSYAFLIDDKGNIITHLNKEFKPQEGKYTNVSKVLDGKLKNIMEEENLDIKHKKIKDYDGVDRFLFFSSVPECNWKVGVAVSVAHTLGAVKTSISYTLMATIVILIIALLVSLYMSNSITKPIINTVEIAENIGNLNLTTEINKKELERKDEIGQMYISFKNIIEKLKTFMIEMEDTINTNGEIYKETAEKLNFLLQQGESTSATTEQLSAGMEETSASTIAVNESAKEINKAISDFTEKIEKGASTSEEISIKAESLSGQFMEAKDNTMNIYVNTKEELKDAIKSSKEVEKINVLSSAILEISEQTNLLALNAAIEAARAGESGKGFAVVAEEIRRLAENTNETVGKIQAVTKSITKAVDFLVNTTSSLIDFLEKDIIRDYEMMVDAVKQYKDDGASLNNMISDLSATSEELLATINQISNSMKEISSTVEESTSATVNIAEKNMGMVEAINNINNIMEKNKEVSDKLQEIVSQVKY</sequence>
<gene>
    <name evidence="14" type="ORF">HMJ28_03675</name>
</gene>
<keyword evidence="2" id="KW-1003">Cell membrane</keyword>
<feature type="domain" description="Methyl-accepting transducer" evidence="12">
    <location>
        <begin position="393"/>
        <end position="630"/>
    </location>
</feature>
<accession>A0A7Y3V699</accession>
<evidence type="ECO:0000256" key="11">
    <source>
        <dbReference type="SAM" id="Phobius"/>
    </source>
</evidence>
<evidence type="ECO:0000259" key="12">
    <source>
        <dbReference type="PROSITE" id="PS50111"/>
    </source>
</evidence>
<keyword evidence="5 11" id="KW-1133">Transmembrane helix</keyword>
<evidence type="ECO:0000256" key="8">
    <source>
        <dbReference type="ARBA" id="ARBA00029447"/>
    </source>
</evidence>
<organism evidence="14 15">
    <name type="scientific">Clostridium cochlearium</name>
    <dbReference type="NCBI Taxonomy" id="1494"/>
    <lineage>
        <taxon>Bacteria</taxon>
        <taxon>Bacillati</taxon>
        <taxon>Bacillota</taxon>
        <taxon>Clostridia</taxon>
        <taxon>Eubacteriales</taxon>
        <taxon>Clostridiaceae</taxon>
        <taxon>Clostridium</taxon>
    </lineage>
</organism>
<keyword evidence="6 11" id="KW-0472">Membrane</keyword>
<dbReference type="Gene3D" id="1.10.8.500">
    <property type="entry name" value="HAMP domain in histidine kinase"/>
    <property type="match status" value="1"/>
</dbReference>
<evidence type="ECO:0000256" key="5">
    <source>
        <dbReference type="ARBA" id="ARBA00022989"/>
    </source>
</evidence>
<dbReference type="CDD" id="cd18773">
    <property type="entry name" value="PDC1_HK_sensor"/>
    <property type="match status" value="1"/>
</dbReference>
<dbReference type="PANTHER" id="PTHR32089">
    <property type="entry name" value="METHYL-ACCEPTING CHEMOTAXIS PROTEIN MCPB"/>
    <property type="match status" value="1"/>
</dbReference>
<comment type="caution">
    <text evidence="14">The sequence shown here is derived from an EMBL/GenBank/DDBJ whole genome shotgun (WGS) entry which is preliminary data.</text>
</comment>
<evidence type="ECO:0000313" key="14">
    <source>
        <dbReference type="EMBL" id="NOH15493.1"/>
    </source>
</evidence>
<dbReference type="CDD" id="cd06225">
    <property type="entry name" value="HAMP"/>
    <property type="match status" value="1"/>
</dbReference>